<comment type="caution">
    <text evidence="1">The sequence shown here is derived from an EMBL/GenBank/DDBJ whole genome shotgun (WGS) entry which is preliminary data.</text>
</comment>
<accession>A0A9N9DSU5</accession>
<dbReference type="AlphaFoldDB" id="A0A9N9DSU5"/>
<feature type="non-terminal residue" evidence="1">
    <location>
        <position position="86"/>
    </location>
</feature>
<dbReference type="EMBL" id="CAJVPK010005776">
    <property type="protein sequence ID" value="CAG8646712.1"/>
    <property type="molecule type" value="Genomic_DNA"/>
</dbReference>
<keyword evidence="2" id="KW-1185">Reference proteome</keyword>
<evidence type="ECO:0000313" key="2">
    <source>
        <dbReference type="Proteomes" id="UP000789706"/>
    </source>
</evidence>
<feature type="non-terminal residue" evidence="1">
    <location>
        <position position="1"/>
    </location>
</feature>
<name>A0A9N9DSU5_9GLOM</name>
<protein>
    <submittedName>
        <fullName evidence="1">9642_t:CDS:1</fullName>
    </submittedName>
</protein>
<dbReference type="OrthoDB" id="2403588at2759"/>
<dbReference type="Proteomes" id="UP000789706">
    <property type="component" value="Unassembled WGS sequence"/>
</dbReference>
<sequence length="86" mass="10187">FQQNNELSTDVNDAINLLTQKLEDYYLTFDSLVYIITTKSNILTSKQIALTNYIFKKQKVMYKDELESYLKKPASNFEIDTLSYWK</sequence>
<proteinExistence type="predicted"/>
<reference evidence="1" key="1">
    <citation type="submission" date="2021-06" db="EMBL/GenBank/DDBJ databases">
        <authorList>
            <person name="Kallberg Y."/>
            <person name="Tangrot J."/>
            <person name="Rosling A."/>
        </authorList>
    </citation>
    <scope>NUCLEOTIDE SEQUENCE</scope>
    <source>
        <strain evidence="1">AZ414A</strain>
    </source>
</reference>
<evidence type="ECO:0000313" key="1">
    <source>
        <dbReference type="EMBL" id="CAG8646712.1"/>
    </source>
</evidence>
<organism evidence="1 2">
    <name type="scientific">Diversispora eburnea</name>
    <dbReference type="NCBI Taxonomy" id="1213867"/>
    <lineage>
        <taxon>Eukaryota</taxon>
        <taxon>Fungi</taxon>
        <taxon>Fungi incertae sedis</taxon>
        <taxon>Mucoromycota</taxon>
        <taxon>Glomeromycotina</taxon>
        <taxon>Glomeromycetes</taxon>
        <taxon>Diversisporales</taxon>
        <taxon>Diversisporaceae</taxon>
        <taxon>Diversispora</taxon>
    </lineage>
</organism>
<gene>
    <name evidence="1" type="ORF">DEBURN_LOCUS11339</name>
</gene>